<keyword evidence="3" id="KW-1185">Reference proteome</keyword>
<dbReference type="InterPro" id="IPR036291">
    <property type="entry name" value="NAD(P)-bd_dom_sf"/>
</dbReference>
<dbReference type="Pfam" id="PF01370">
    <property type="entry name" value="Epimerase"/>
    <property type="match status" value="1"/>
</dbReference>
<dbReference type="OrthoDB" id="276721at2759"/>
<dbReference type="GO" id="GO:0005739">
    <property type="term" value="C:mitochondrion"/>
    <property type="evidence" value="ECO:0007669"/>
    <property type="project" value="TreeGrafter"/>
</dbReference>
<dbReference type="Proteomes" id="UP000305067">
    <property type="component" value="Unassembled WGS sequence"/>
</dbReference>
<gene>
    <name evidence="2" type="ORF">BDV98DRAFT_25113</name>
</gene>
<dbReference type="PANTHER" id="PTHR12126:SF16">
    <property type="entry name" value="MIOREX COMPLEX COMPONENT 2"/>
    <property type="match status" value="1"/>
</dbReference>
<evidence type="ECO:0000313" key="3">
    <source>
        <dbReference type="Proteomes" id="UP000305067"/>
    </source>
</evidence>
<proteinExistence type="predicted"/>
<sequence>MAARHIVVVGGNGFVGSAICKSALTKGFEVSSISSSGRPYTTPKGHSPAWTSRVKWHSANALQPESYAHILASASGVVHTIGTLFEGAGYKDAMRRGNAVEMMSSLLGRGGTGNPLEKGAREGSYGVMNRDTALRVCETFVGSQQQPLTSEGAQPTKPFVYVSAEDIFRPFVPAGYIESKRDAEAQISRILVEKPGAFRPVFIRPGLIYHAHLRPILSPAAALLGLSASVHAALPRSFPTPANVLRSLGQGLHGPRSSPLNPGANTDIGSPLESLADLLTIPPIHVEHVAEAAVVALEPGREEVQGVYGVRGMRELIGWEARTGEDQAEVVQH</sequence>
<evidence type="ECO:0000313" key="2">
    <source>
        <dbReference type="EMBL" id="TFL07480.1"/>
    </source>
</evidence>
<evidence type="ECO:0000259" key="1">
    <source>
        <dbReference type="Pfam" id="PF01370"/>
    </source>
</evidence>
<accession>A0A5C3R2S8</accession>
<organism evidence="2 3">
    <name type="scientific">Pterulicium gracile</name>
    <dbReference type="NCBI Taxonomy" id="1884261"/>
    <lineage>
        <taxon>Eukaryota</taxon>
        <taxon>Fungi</taxon>
        <taxon>Dikarya</taxon>
        <taxon>Basidiomycota</taxon>
        <taxon>Agaricomycotina</taxon>
        <taxon>Agaricomycetes</taxon>
        <taxon>Agaricomycetidae</taxon>
        <taxon>Agaricales</taxon>
        <taxon>Pleurotineae</taxon>
        <taxon>Pterulaceae</taxon>
        <taxon>Pterulicium</taxon>
    </lineage>
</organism>
<dbReference type="STRING" id="1884261.A0A5C3R2S8"/>
<dbReference type="PANTHER" id="PTHR12126">
    <property type="entry name" value="NADH-UBIQUINONE OXIDOREDUCTASE 39 KDA SUBUNIT-RELATED"/>
    <property type="match status" value="1"/>
</dbReference>
<dbReference type="SUPFAM" id="SSF51735">
    <property type="entry name" value="NAD(P)-binding Rossmann-fold domains"/>
    <property type="match status" value="1"/>
</dbReference>
<dbReference type="EMBL" id="ML178814">
    <property type="protein sequence ID" value="TFL07480.1"/>
    <property type="molecule type" value="Genomic_DNA"/>
</dbReference>
<dbReference type="GO" id="GO:0044877">
    <property type="term" value="F:protein-containing complex binding"/>
    <property type="evidence" value="ECO:0007669"/>
    <property type="project" value="TreeGrafter"/>
</dbReference>
<dbReference type="AlphaFoldDB" id="A0A5C3R2S8"/>
<dbReference type="InterPro" id="IPR001509">
    <property type="entry name" value="Epimerase_deHydtase"/>
</dbReference>
<feature type="domain" description="NAD-dependent epimerase/dehydratase" evidence="1">
    <location>
        <begin position="6"/>
        <end position="80"/>
    </location>
</feature>
<protein>
    <submittedName>
        <fullName evidence="2">NAD-P-binding protein</fullName>
    </submittedName>
</protein>
<dbReference type="InterPro" id="IPR051207">
    <property type="entry name" value="ComplexI_NDUFA9_subunit"/>
</dbReference>
<reference evidence="2 3" key="1">
    <citation type="journal article" date="2019" name="Nat. Ecol. Evol.">
        <title>Megaphylogeny resolves global patterns of mushroom evolution.</title>
        <authorList>
            <person name="Varga T."/>
            <person name="Krizsan K."/>
            <person name="Foldi C."/>
            <person name="Dima B."/>
            <person name="Sanchez-Garcia M."/>
            <person name="Sanchez-Ramirez S."/>
            <person name="Szollosi G.J."/>
            <person name="Szarkandi J.G."/>
            <person name="Papp V."/>
            <person name="Albert L."/>
            <person name="Andreopoulos W."/>
            <person name="Angelini C."/>
            <person name="Antonin V."/>
            <person name="Barry K.W."/>
            <person name="Bougher N.L."/>
            <person name="Buchanan P."/>
            <person name="Buyck B."/>
            <person name="Bense V."/>
            <person name="Catcheside P."/>
            <person name="Chovatia M."/>
            <person name="Cooper J."/>
            <person name="Damon W."/>
            <person name="Desjardin D."/>
            <person name="Finy P."/>
            <person name="Geml J."/>
            <person name="Haridas S."/>
            <person name="Hughes K."/>
            <person name="Justo A."/>
            <person name="Karasinski D."/>
            <person name="Kautmanova I."/>
            <person name="Kiss B."/>
            <person name="Kocsube S."/>
            <person name="Kotiranta H."/>
            <person name="LaButti K.M."/>
            <person name="Lechner B.E."/>
            <person name="Liimatainen K."/>
            <person name="Lipzen A."/>
            <person name="Lukacs Z."/>
            <person name="Mihaltcheva S."/>
            <person name="Morgado L.N."/>
            <person name="Niskanen T."/>
            <person name="Noordeloos M.E."/>
            <person name="Ohm R.A."/>
            <person name="Ortiz-Santana B."/>
            <person name="Ovrebo C."/>
            <person name="Racz N."/>
            <person name="Riley R."/>
            <person name="Savchenko A."/>
            <person name="Shiryaev A."/>
            <person name="Soop K."/>
            <person name="Spirin V."/>
            <person name="Szebenyi C."/>
            <person name="Tomsovsky M."/>
            <person name="Tulloss R.E."/>
            <person name="Uehling J."/>
            <person name="Grigoriev I.V."/>
            <person name="Vagvolgyi C."/>
            <person name="Papp T."/>
            <person name="Martin F.M."/>
            <person name="Miettinen O."/>
            <person name="Hibbett D.S."/>
            <person name="Nagy L.G."/>
        </authorList>
    </citation>
    <scope>NUCLEOTIDE SEQUENCE [LARGE SCALE GENOMIC DNA]</scope>
    <source>
        <strain evidence="2 3">CBS 309.79</strain>
    </source>
</reference>
<name>A0A5C3R2S8_9AGAR</name>
<dbReference type="Gene3D" id="3.40.50.720">
    <property type="entry name" value="NAD(P)-binding Rossmann-like Domain"/>
    <property type="match status" value="1"/>
</dbReference>